<dbReference type="GO" id="GO:0003899">
    <property type="term" value="F:DNA-directed RNA polymerase activity"/>
    <property type="evidence" value="ECO:0007669"/>
    <property type="project" value="InterPro"/>
</dbReference>
<feature type="non-terminal residue" evidence="13">
    <location>
        <position position="1"/>
    </location>
</feature>
<sequence>GALVFCTDCGNLLHSNTGRKEYIACDVCGMQNKDTSSKVVITHSKPSAFPSALRTRLRSDVQEVSESDMQDAATINLPCERCGHPEVKFYSRQLRSADEGSTIFYTCPKCAYKWNANN</sequence>
<feature type="binding site" evidence="9">
    <location>
        <position position="6"/>
    </location>
    <ligand>
        <name>Zn(2+)</name>
        <dbReference type="ChEBI" id="CHEBI:29105"/>
        <label>1</label>
    </ligand>
</feature>
<evidence type="ECO:0000256" key="1">
    <source>
        <dbReference type="ARBA" id="ARBA00004604"/>
    </source>
</evidence>
<keyword evidence="5 10" id="KW-0863">Zinc-finger</keyword>
<proteinExistence type="inferred from homology"/>
<dbReference type="SUPFAM" id="SSF57783">
    <property type="entry name" value="Zinc beta-ribbon"/>
    <property type="match status" value="1"/>
</dbReference>
<protein>
    <recommendedName>
        <fullName evidence="2">DNA-directed RNA polymerase I subunit RPA12</fullName>
    </recommendedName>
</protein>
<evidence type="ECO:0000256" key="9">
    <source>
        <dbReference type="PIRSR" id="PIRSR005586-1"/>
    </source>
</evidence>
<dbReference type="PROSITE" id="PS01030">
    <property type="entry name" value="RNA_POL_M_15KD"/>
    <property type="match status" value="1"/>
</dbReference>
<feature type="binding site" evidence="9">
    <location>
        <position position="79"/>
    </location>
    <ligand>
        <name>Zn(2+)</name>
        <dbReference type="ChEBI" id="CHEBI:29105"/>
        <label>2</label>
    </ligand>
</feature>
<feature type="binding site" evidence="9">
    <location>
        <position position="110"/>
    </location>
    <ligand>
        <name>Zn(2+)</name>
        <dbReference type="ChEBI" id="CHEBI:29105"/>
        <label>2</label>
    </ligand>
</feature>
<dbReference type="InterPro" id="IPR001222">
    <property type="entry name" value="Znf_TFIIS"/>
</dbReference>
<feature type="binding site" evidence="9">
    <location>
        <position position="9"/>
    </location>
    <ligand>
        <name>Zn(2+)</name>
        <dbReference type="ChEBI" id="CHEBI:29105"/>
        <label>1</label>
    </ligand>
</feature>
<dbReference type="RefSeq" id="XP_016757828.1">
    <property type="nucleotide sequence ID" value="XM_016908284.2"/>
</dbReference>
<evidence type="ECO:0000256" key="6">
    <source>
        <dbReference type="ARBA" id="ARBA00022833"/>
    </source>
</evidence>
<dbReference type="PANTHER" id="PTHR11239:SF14">
    <property type="entry name" value="DNA-DIRECTED RNA POLYMERASE I SUBUNIT RPA12"/>
    <property type="match status" value="1"/>
</dbReference>
<dbReference type="GO" id="GO:0008270">
    <property type="term" value="F:zinc ion binding"/>
    <property type="evidence" value="ECO:0007669"/>
    <property type="project" value="UniProtKB-KW"/>
</dbReference>
<evidence type="ECO:0000256" key="2">
    <source>
        <dbReference type="ARBA" id="ARBA00018784"/>
    </source>
</evidence>
<dbReference type="InterPro" id="IPR012164">
    <property type="entry name" value="Rpa12/Rpb9/Rpc10/TFS"/>
</dbReference>
<keyword evidence="4 9" id="KW-0479">Metal-binding</keyword>
<evidence type="ECO:0000256" key="5">
    <source>
        <dbReference type="ARBA" id="ARBA00022771"/>
    </source>
</evidence>
<accession>N1QF41</accession>
<dbReference type="OrthoDB" id="421002at2759"/>
<dbReference type="CDD" id="cd10507">
    <property type="entry name" value="Zn-ribbon_RPA12"/>
    <property type="match status" value="1"/>
</dbReference>
<gene>
    <name evidence="13" type="ORF">SEPMUDRAFT_16755</name>
</gene>
<keyword evidence="7 11" id="KW-0804">Transcription</keyword>
<dbReference type="GO" id="GO:0005736">
    <property type="term" value="C:RNA polymerase I complex"/>
    <property type="evidence" value="ECO:0007669"/>
    <property type="project" value="TreeGrafter"/>
</dbReference>
<dbReference type="AlphaFoldDB" id="N1QF41"/>
<keyword evidence="14" id="KW-1185">Reference proteome</keyword>
<feature type="binding site" evidence="9">
    <location>
        <position position="25"/>
    </location>
    <ligand>
        <name>Zn(2+)</name>
        <dbReference type="ChEBI" id="CHEBI:29105"/>
        <label>1</label>
    </ligand>
</feature>
<organism evidence="13 14">
    <name type="scientific">Sphaerulina musiva (strain SO2202)</name>
    <name type="common">Poplar stem canker fungus</name>
    <name type="synonym">Septoria musiva</name>
    <dbReference type="NCBI Taxonomy" id="692275"/>
    <lineage>
        <taxon>Eukaryota</taxon>
        <taxon>Fungi</taxon>
        <taxon>Dikarya</taxon>
        <taxon>Ascomycota</taxon>
        <taxon>Pezizomycotina</taxon>
        <taxon>Dothideomycetes</taxon>
        <taxon>Dothideomycetidae</taxon>
        <taxon>Mycosphaerellales</taxon>
        <taxon>Mycosphaerellaceae</taxon>
        <taxon>Sphaerulina</taxon>
    </lineage>
</organism>
<evidence type="ECO:0000256" key="4">
    <source>
        <dbReference type="ARBA" id="ARBA00022723"/>
    </source>
</evidence>
<dbReference type="PROSITE" id="PS51133">
    <property type="entry name" value="ZF_TFIIS_2"/>
    <property type="match status" value="1"/>
</dbReference>
<feature type="domain" description="TFIIS-type" evidence="12">
    <location>
        <begin position="75"/>
        <end position="115"/>
    </location>
</feature>
<evidence type="ECO:0000313" key="14">
    <source>
        <dbReference type="Proteomes" id="UP000016931"/>
    </source>
</evidence>
<evidence type="ECO:0000259" key="12">
    <source>
        <dbReference type="PROSITE" id="PS51133"/>
    </source>
</evidence>
<dbReference type="InterPro" id="IPR034004">
    <property type="entry name" value="Zn_ribbon_RPA12_C"/>
</dbReference>
<dbReference type="GO" id="GO:0006363">
    <property type="term" value="P:termination of RNA polymerase I transcription"/>
    <property type="evidence" value="ECO:0007669"/>
    <property type="project" value="TreeGrafter"/>
</dbReference>
<dbReference type="Proteomes" id="UP000016931">
    <property type="component" value="Unassembled WGS sequence"/>
</dbReference>
<dbReference type="GO" id="GO:0055029">
    <property type="term" value="C:nuclear DNA-directed RNA polymerase complex"/>
    <property type="evidence" value="ECO:0007669"/>
    <property type="project" value="UniProtKB-ARBA"/>
</dbReference>
<dbReference type="SMR" id="N1QF41"/>
<dbReference type="PANTHER" id="PTHR11239">
    <property type="entry name" value="DNA-DIRECTED RNA POLYMERASE"/>
    <property type="match status" value="1"/>
</dbReference>
<comment type="similarity">
    <text evidence="11">Belongs to the archaeal rpoM/eukaryotic RPA12/RPB9/RPC11 RNA polymerase family.</text>
</comment>
<dbReference type="InterPro" id="IPR019761">
    <property type="entry name" value="DNA-dir_RNA_pol-M_15_CS"/>
</dbReference>
<dbReference type="GO" id="GO:0003676">
    <property type="term" value="F:nucleic acid binding"/>
    <property type="evidence" value="ECO:0007669"/>
    <property type="project" value="InterPro"/>
</dbReference>
<dbReference type="PROSITE" id="PS00466">
    <property type="entry name" value="ZF_TFIIS_1"/>
    <property type="match status" value="1"/>
</dbReference>
<feature type="non-terminal residue" evidence="13">
    <location>
        <position position="118"/>
    </location>
</feature>
<dbReference type="GeneID" id="27905421"/>
<evidence type="ECO:0000256" key="10">
    <source>
        <dbReference type="PIRSR" id="PIRSR005586-2"/>
    </source>
</evidence>
<dbReference type="HOGENOM" id="CLU_093932_1_1_1"/>
<dbReference type="InterPro" id="IPR001529">
    <property type="entry name" value="Zn_ribbon_RPB9"/>
</dbReference>
<feature type="zinc finger region" description="C4-type" evidence="10">
    <location>
        <begin position="6"/>
        <end position="28"/>
    </location>
</feature>
<dbReference type="eggNOG" id="KOG2907">
    <property type="taxonomic scope" value="Eukaryota"/>
</dbReference>
<comment type="subcellular location">
    <subcellularLocation>
        <location evidence="1">Nucleus</location>
        <location evidence="1">Nucleolus</location>
    </subcellularLocation>
</comment>
<name>N1QF41_SPHMS</name>
<evidence type="ECO:0000256" key="8">
    <source>
        <dbReference type="ARBA" id="ARBA00023242"/>
    </source>
</evidence>
<dbReference type="Pfam" id="PF01096">
    <property type="entry name" value="Zn_ribbon_TFIIS"/>
    <property type="match status" value="1"/>
</dbReference>
<dbReference type="SMART" id="SM00440">
    <property type="entry name" value="ZnF_C2C2"/>
    <property type="match status" value="1"/>
</dbReference>
<feature type="binding site" evidence="9">
    <location>
        <position position="107"/>
    </location>
    <ligand>
        <name>Zn(2+)</name>
        <dbReference type="ChEBI" id="CHEBI:29105"/>
        <label>2</label>
    </ligand>
</feature>
<evidence type="ECO:0000256" key="7">
    <source>
        <dbReference type="ARBA" id="ARBA00023163"/>
    </source>
</evidence>
<feature type="binding site" evidence="9">
    <location>
        <position position="82"/>
    </location>
    <ligand>
        <name>Zn(2+)</name>
        <dbReference type="ChEBI" id="CHEBI:29105"/>
        <label>2</label>
    </ligand>
</feature>
<dbReference type="EMBL" id="KB456269">
    <property type="protein sequence ID" value="EMF09707.1"/>
    <property type="molecule type" value="Genomic_DNA"/>
</dbReference>
<dbReference type="Pfam" id="PF02150">
    <property type="entry name" value="Zn_ribbon_RPB9"/>
    <property type="match status" value="1"/>
</dbReference>
<feature type="binding site" evidence="9">
    <location>
        <position position="28"/>
    </location>
    <ligand>
        <name>Zn(2+)</name>
        <dbReference type="ChEBI" id="CHEBI:29105"/>
        <label>1</label>
    </ligand>
</feature>
<dbReference type="PIRSF" id="PIRSF005586">
    <property type="entry name" value="RNApol_RpoM"/>
    <property type="match status" value="1"/>
</dbReference>
<evidence type="ECO:0000256" key="11">
    <source>
        <dbReference type="RuleBase" id="RU003474"/>
    </source>
</evidence>
<keyword evidence="8" id="KW-0539">Nucleus</keyword>
<keyword evidence="3 11" id="KW-0240">DNA-directed RNA polymerase</keyword>
<dbReference type="STRING" id="692275.N1QF41"/>
<evidence type="ECO:0000313" key="13">
    <source>
        <dbReference type="EMBL" id="EMF09707.1"/>
    </source>
</evidence>
<keyword evidence="6 9" id="KW-0862">Zinc</keyword>
<reference evidence="13 14" key="1">
    <citation type="journal article" date="2012" name="PLoS Pathog.">
        <title>Diverse lifestyles and strategies of plant pathogenesis encoded in the genomes of eighteen Dothideomycetes fungi.</title>
        <authorList>
            <person name="Ohm R.A."/>
            <person name="Feau N."/>
            <person name="Henrissat B."/>
            <person name="Schoch C.L."/>
            <person name="Horwitz B.A."/>
            <person name="Barry K.W."/>
            <person name="Condon B.J."/>
            <person name="Copeland A.C."/>
            <person name="Dhillon B."/>
            <person name="Glaser F."/>
            <person name="Hesse C.N."/>
            <person name="Kosti I."/>
            <person name="LaButti K."/>
            <person name="Lindquist E.A."/>
            <person name="Lucas S."/>
            <person name="Salamov A.A."/>
            <person name="Bradshaw R.E."/>
            <person name="Ciuffetti L."/>
            <person name="Hamelin R.C."/>
            <person name="Kema G.H.J."/>
            <person name="Lawrence C."/>
            <person name="Scott J.A."/>
            <person name="Spatafora J.W."/>
            <person name="Turgeon B.G."/>
            <person name="de Wit P.J.G.M."/>
            <person name="Zhong S."/>
            <person name="Goodwin S.B."/>
            <person name="Grigoriev I.V."/>
        </authorList>
    </citation>
    <scope>NUCLEOTIDE SEQUENCE [LARGE SCALE GENOMIC DNA]</scope>
    <source>
        <strain evidence="13 14">SO2202</strain>
    </source>
</reference>
<dbReference type="OMA" id="INLPCER"/>
<dbReference type="Gene3D" id="2.20.25.10">
    <property type="match status" value="1"/>
</dbReference>
<evidence type="ECO:0000256" key="3">
    <source>
        <dbReference type="ARBA" id="ARBA00022478"/>
    </source>
</evidence>